<reference evidence="1" key="1">
    <citation type="submission" date="2021-06" db="EMBL/GenBank/DDBJ databases">
        <authorList>
            <person name="Kallberg Y."/>
            <person name="Tangrot J."/>
            <person name="Rosling A."/>
        </authorList>
    </citation>
    <scope>NUCLEOTIDE SEQUENCE</scope>
    <source>
        <strain evidence="1">FL130A</strain>
    </source>
</reference>
<protein>
    <submittedName>
        <fullName evidence="1">10191_t:CDS:1</fullName>
    </submittedName>
</protein>
<sequence>MATRIRDYYDFERRWFEKNAPIGGFTNPNGECFPVNAENLLKSLKYRAEKASVKCLCNYLSGITGYHTQVLRLTNWKEQVRNDQRIKDYIDSLRGSGPIGIMSEQHRRGMKNARRRVHNLHTQ</sequence>
<keyword evidence="2" id="KW-1185">Reference proteome</keyword>
<dbReference type="OrthoDB" id="2357399at2759"/>
<dbReference type="Proteomes" id="UP000789508">
    <property type="component" value="Unassembled WGS sequence"/>
</dbReference>
<evidence type="ECO:0000313" key="2">
    <source>
        <dbReference type="Proteomes" id="UP000789508"/>
    </source>
</evidence>
<name>A0A9N9EU15_9GLOM</name>
<dbReference type="AlphaFoldDB" id="A0A9N9EU15"/>
<dbReference type="EMBL" id="CAJVPS010016955">
    <property type="protein sequence ID" value="CAG8691913.1"/>
    <property type="molecule type" value="Genomic_DNA"/>
</dbReference>
<proteinExistence type="predicted"/>
<organism evidence="1 2">
    <name type="scientific">Ambispora leptoticha</name>
    <dbReference type="NCBI Taxonomy" id="144679"/>
    <lineage>
        <taxon>Eukaryota</taxon>
        <taxon>Fungi</taxon>
        <taxon>Fungi incertae sedis</taxon>
        <taxon>Mucoromycota</taxon>
        <taxon>Glomeromycotina</taxon>
        <taxon>Glomeromycetes</taxon>
        <taxon>Archaeosporales</taxon>
        <taxon>Ambisporaceae</taxon>
        <taxon>Ambispora</taxon>
    </lineage>
</organism>
<accession>A0A9N9EU15</accession>
<comment type="caution">
    <text evidence="1">The sequence shown here is derived from an EMBL/GenBank/DDBJ whole genome shotgun (WGS) entry which is preliminary data.</text>
</comment>
<evidence type="ECO:0000313" key="1">
    <source>
        <dbReference type="EMBL" id="CAG8691913.1"/>
    </source>
</evidence>
<gene>
    <name evidence="1" type="ORF">ALEPTO_LOCUS11239</name>
</gene>